<comment type="similarity">
    <text evidence="1">Belongs to the GMC oxidoreductase family.</text>
</comment>
<keyword evidence="3" id="KW-0285">Flavoprotein</keyword>
<dbReference type="Pfam" id="PF05199">
    <property type="entry name" value="GMC_oxred_C"/>
    <property type="match status" value="1"/>
</dbReference>
<feature type="signal peptide" evidence="4">
    <location>
        <begin position="1"/>
        <end position="22"/>
    </location>
</feature>
<evidence type="ECO:0000256" key="1">
    <source>
        <dbReference type="ARBA" id="ARBA00010790"/>
    </source>
</evidence>
<dbReference type="Proteomes" id="UP000283895">
    <property type="component" value="Unassembled WGS sequence"/>
</dbReference>
<dbReference type="EMBL" id="LKEA01000002">
    <property type="protein sequence ID" value="ROW11073.1"/>
    <property type="molecule type" value="Genomic_DNA"/>
</dbReference>
<organism evidence="7 8">
    <name type="scientific">Cytospora schulzeri</name>
    <dbReference type="NCBI Taxonomy" id="448051"/>
    <lineage>
        <taxon>Eukaryota</taxon>
        <taxon>Fungi</taxon>
        <taxon>Dikarya</taxon>
        <taxon>Ascomycota</taxon>
        <taxon>Pezizomycotina</taxon>
        <taxon>Sordariomycetes</taxon>
        <taxon>Sordariomycetidae</taxon>
        <taxon>Diaporthales</taxon>
        <taxon>Cytosporaceae</taxon>
        <taxon>Cytospora</taxon>
    </lineage>
</organism>
<feature type="active site" description="Proton acceptor" evidence="2">
    <location>
        <position position="580"/>
    </location>
</feature>
<dbReference type="PANTHER" id="PTHR11552:SF115">
    <property type="entry name" value="DEHYDROGENASE XPTC-RELATED"/>
    <property type="match status" value="1"/>
</dbReference>
<dbReference type="Gene3D" id="3.30.560.10">
    <property type="entry name" value="Glucose Oxidase, domain 3"/>
    <property type="match status" value="1"/>
</dbReference>
<dbReference type="InterPro" id="IPR012132">
    <property type="entry name" value="GMC_OxRdtase"/>
</dbReference>
<evidence type="ECO:0000313" key="8">
    <source>
        <dbReference type="Proteomes" id="UP000283895"/>
    </source>
</evidence>
<name>A0A423X5H9_9PEZI</name>
<sequence length="607" mass="64444">MLSWITPGLCTITVLGTVPVSALQHRGHVLGSENFGPFVDAGSRPRDIGGSNITGVGGAFDYIVIGGGTAGNAVATRLSQGLPSASILIIEAGPYVTDNLDINVPGLRGDTLGTIYDWNFTTVPIEALDNRKIAINRGKVVGGCSAHNGLIWNRAAVAEFDAWEELGNPGWNWETMYAAMAKSENYTGPFSIDPTHYNASYSTNGYLPQAGPNLSILPDTTVAKINLQRAGINGTLHHATGVTLLDGTIITANKEVILSAGVVQSPQLLELSGIGQPDILRAANITPIIDLPGVGENYQDHLGLSVSYQLRDDVDYITTDLLTTNATYAAGELAKWFANETSQYDSVGGVGFGFGDWTSLVGAQEAARLQTLAVAATANASASASDPNEYYYADAVTRKKIALLNDTTVPQVELVFVDGYTGHKGYPPQGDPLYGKRFLTLQVAVQYSLSRGNIHVNATDPLGSQPVIDARYFTHPYDRAAQVAAARVLRAIAAAEPLRSVWVDEYEPGFALVPPGGATDEEWWAGHVARAVKSIWHTTSTCSMLPLGEGGVVGPDLRVYGTGNLRVVDASVVPMQVSAHPQTVVYGIAEVAAGMILSLIMNHLEQK</sequence>
<evidence type="ECO:0000256" key="3">
    <source>
        <dbReference type="PIRSR" id="PIRSR000137-2"/>
    </source>
</evidence>
<dbReference type="GO" id="GO:0044550">
    <property type="term" value="P:secondary metabolite biosynthetic process"/>
    <property type="evidence" value="ECO:0007669"/>
    <property type="project" value="TreeGrafter"/>
</dbReference>
<dbReference type="OrthoDB" id="269227at2759"/>
<dbReference type="AlphaFoldDB" id="A0A423X5H9"/>
<dbReference type="InterPro" id="IPR036188">
    <property type="entry name" value="FAD/NAD-bd_sf"/>
</dbReference>
<dbReference type="Gene3D" id="3.50.50.60">
    <property type="entry name" value="FAD/NAD(P)-binding domain"/>
    <property type="match status" value="3"/>
</dbReference>
<dbReference type="GO" id="GO:0016614">
    <property type="term" value="F:oxidoreductase activity, acting on CH-OH group of donors"/>
    <property type="evidence" value="ECO:0007669"/>
    <property type="project" value="InterPro"/>
</dbReference>
<feature type="chain" id="PRO_5019411207" description="Glucose-methanol-choline oxidoreductase N-terminal domain-containing protein" evidence="4">
    <location>
        <begin position="23"/>
        <end position="607"/>
    </location>
</feature>
<evidence type="ECO:0008006" key="9">
    <source>
        <dbReference type="Google" id="ProtNLM"/>
    </source>
</evidence>
<keyword evidence="3" id="KW-0274">FAD</keyword>
<keyword evidence="4" id="KW-0732">Signal</keyword>
<proteinExistence type="inferred from homology"/>
<dbReference type="STRING" id="356882.A0A423X5H9"/>
<dbReference type="GO" id="GO:0050660">
    <property type="term" value="F:flavin adenine dinucleotide binding"/>
    <property type="evidence" value="ECO:0007669"/>
    <property type="project" value="InterPro"/>
</dbReference>
<dbReference type="PANTHER" id="PTHR11552">
    <property type="entry name" value="GLUCOSE-METHANOL-CHOLINE GMC OXIDOREDUCTASE"/>
    <property type="match status" value="1"/>
</dbReference>
<keyword evidence="8" id="KW-1185">Reference proteome</keyword>
<comment type="cofactor">
    <cofactor evidence="3">
        <name>FAD</name>
        <dbReference type="ChEBI" id="CHEBI:57692"/>
    </cofactor>
</comment>
<gene>
    <name evidence="7" type="ORF">VMCG_01258</name>
</gene>
<evidence type="ECO:0000259" key="6">
    <source>
        <dbReference type="Pfam" id="PF05199"/>
    </source>
</evidence>
<dbReference type="Pfam" id="PF00732">
    <property type="entry name" value="GMC_oxred_N"/>
    <property type="match status" value="2"/>
</dbReference>
<comment type="caution">
    <text evidence="7">The sequence shown here is derived from an EMBL/GenBank/DDBJ whole genome shotgun (WGS) entry which is preliminary data.</text>
</comment>
<feature type="binding site" evidence="3">
    <location>
        <begin position="536"/>
        <end position="537"/>
    </location>
    <ligand>
        <name>FAD</name>
        <dbReference type="ChEBI" id="CHEBI:57692"/>
    </ligand>
</feature>
<dbReference type="Gene3D" id="3.30.410.10">
    <property type="entry name" value="Cholesterol Oxidase, domain 2"/>
    <property type="match status" value="1"/>
</dbReference>
<feature type="domain" description="Glucose-methanol-choline oxidoreductase C-terminal" evidence="6">
    <location>
        <begin position="450"/>
        <end position="589"/>
    </location>
</feature>
<evidence type="ECO:0000256" key="4">
    <source>
        <dbReference type="SAM" id="SignalP"/>
    </source>
</evidence>
<dbReference type="PIRSF" id="PIRSF000137">
    <property type="entry name" value="Alcohol_oxidase"/>
    <property type="match status" value="1"/>
</dbReference>
<evidence type="ECO:0000313" key="7">
    <source>
        <dbReference type="EMBL" id="ROW11073.1"/>
    </source>
</evidence>
<feature type="binding site" evidence="3">
    <location>
        <position position="140"/>
    </location>
    <ligand>
        <name>FAD</name>
        <dbReference type="ChEBI" id="CHEBI:57692"/>
    </ligand>
</feature>
<evidence type="ECO:0000259" key="5">
    <source>
        <dbReference type="Pfam" id="PF00732"/>
    </source>
</evidence>
<dbReference type="InterPro" id="IPR007867">
    <property type="entry name" value="GMC_OxRtase_C"/>
</dbReference>
<feature type="active site" description="Proton donor" evidence="2">
    <location>
        <position position="537"/>
    </location>
</feature>
<feature type="binding site" evidence="3">
    <location>
        <position position="222"/>
    </location>
    <ligand>
        <name>FAD</name>
        <dbReference type="ChEBI" id="CHEBI:57692"/>
    </ligand>
</feature>
<feature type="domain" description="Glucose-methanol-choline oxidoreductase N-terminal" evidence="5">
    <location>
        <begin position="204"/>
        <end position="302"/>
    </location>
</feature>
<feature type="domain" description="Glucose-methanol-choline oxidoreductase N-terminal" evidence="5">
    <location>
        <begin position="60"/>
        <end position="188"/>
    </location>
</feature>
<evidence type="ECO:0000256" key="2">
    <source>
        <dbReference type="PIRSR" id="PIRSR000137-1"/>
    </source>
</evidence>
<reference evidence="7 8" key="1">
    <citation type="submission" date="2015-09" db="EMBL/GenBank/DDBJ databases">
        <title>Host preference determinants of Valsa canker pathogens revealed by comparative genomics.</title>
        <authorList>
            <person name="Yin Z."/>
            <person name="Huang L."/>
        </authorList>
    </citation>
    <scope>NUCLEOTIDE SEQUENCE [LARGE SCALE GENOMIC DNA]</scope>
    <source>
        <strain evidence="7 8">03-1</strain>
    </source>
</reference>
<protein>
    <recommendedName>
        <fullName evidence="9">Glucose-methanol-choline oxidoreductase N-terminal domain-containing protein</fullName>
    </recommendedName>
</protein>
<dbReference type="SUPFAM" id="SSF54373">
    <property type="entry name" value="FAD-linked reductases, C-terminal domain"/>
    <property type="match status" value="1"/>
</dbReference>
<accession>A0A423X5H9</accession>
<feature type="binding site" evidence="3">
    <location>
        <begin position="581"/>
        <end position="582"/>
    </location>
    <ligand>
        <name>FAD</name>
        <dbReference type="ChEBI" id="CHEBI:57692"/>
    </ligand>
</feature>
<dbReference type="SUPFAM" id="SSF51905">
    <property type="entry name" value="FAD/NAD(P)-binding domain"/>
    <property type="match status" value="1"/>
</dbReference>
<dbReference type="InterPro" id="IPR000172">
    <property type="entry name" value="GMC_OxRdtase_N"/>
</dbReference>